<organism evidence="2 3">
    <name type="scientific">Chitinophaga niabensis</name>
    <dbReference type="NCBI Taxonomy" id="536979"/>
    <lineage>
        <taxon>Bacteria</taxon>
        <taxon>Pseudomonadati</taxon>
        <taxon>Bacteroidota</taxon>
        <taxon>Chitinophagia</taxon>
        <taxon>Chitinophagales</taxon>
        <taxon>Chitinophagaceae</taxon>
        <taxon>Chitinophaga</taxon>
    </lineage>
</organism>
<keyword evidence="1" id="KW-1133">Transmembrane helix</keyword>
<dbReference type="EMBL" id="FSRA01000002">
    <property type="protein sequence ID" value="SIO48372.1"/>
    <property type="molecule type" value="Genomic_DNA"/>
</dbReference>
<feature type="transmembrane region" description="Helical" evidence="1">
    <location>
        <begin position="41"/>
        <end position="61"/>
    </location>
</feature>
<keyword evidence="1" id="KW-0812">Transmembrane</keyword>
<gene>
    <name evidence="2" type="ORF">SAMN04488055_4524</name>
</gene>
<feature type="transmembrane region" description="Helical" evidence="1">
    <location>
        <begin position="68"/>
        <end position="87"/>
    </location>
</feature>
<name>A0A1N6JVJ4_9BACT</name>
<sequence length="124" mass="13437">MKIHIRTRAATVLYALIWAYFGVNHMVHAKDMAGMVPIPGGAFWVFITGVGMLLACIAIILNKKAKLACYLLALMLLIFIFAIHVPGLMKNSPMAPANLLKDIGLMAAAIVIGNVINHIKQIGQ</sequence>
<proteinExistence type="predicted"/>
<dbReference type="Proteomes" id="UP000185003">
    <property type="component" value="Unassembled WGS sequence"/>
</dbReference>
<dbReference type="RefSeq" id="WP_074241850.1">
    <property type="nucleotide sequence ID" value="NZ_FSRA01000002.1"/>
</dbReference>
<dbReference type="AlphaFoldDB" id="A0A1N6JVJ4"/>
<protein>
    <recommendedName>
        <fullName evidence="4">DoxX-like family protein</fullName>
    </recommendedName>
</protein>
<keyword evidence="1" id="KW-0472">Membrane</keyword>
<evidence type="ECO:0000313" key="2">
    <source>
        <dbReference type="EMBL" id="SIO48372.1"/>
    </source>
</evidence>
<dbReference type="OrthoDB" id="676045at2"/>
<feature type="transmembrane region" description="Helical" evidence="1">
    <location>
        <begin position="12"/>
        <end position="29"/>
    </location>
</feature>
<accession>A0A1N6JVJ4</accession>
<evidence type="ECO:0008006" key="4">
    <source>
        <dbReference type="Google" id="ProtNLM"/>
    </source>
</evidence>
<reference evidence="3" key="1">
    <citation type="submission" date="2016-11" db="EMBL/GenBank/DDBJ databases">
        <authorList>
            <person name="Varghese N."/>
            <person name="Submissions S."/>
        </authorList>
    </citation>
    <scope>NUCLEOTIDE SEQUENCE [LARGE SCALE GENOMIC DNA]</scope>
    <source>
        <strain evidence="3">DSM 24787</strain>
    </source>
</reference>
<evidence type="ECO:0000313" key="3">
    <source>
        <dbReference type="Proteomes" id="UP000185003"/>
    </source>
</evidence>
<keyword evidence="3" id="KW-1185">Reference proteome</keyword>
<evidence type="ECO:0000256" key="1">
    <source>
        <dbReference type="SAM" id="Phobius"/>
    </source>
</evidence>
<dbReference type="STRING" id="536979.SAMN04488055_4524"/>
<feature type="transmembrane region" description="Helical" evidence="1">
    <location>
        <begin position="99"/>
        <end position="119"/>
    </location>
</feature>